<comment type="catalytic activity">
    <reaction evidence="7">
        <text>NAD(+) + (ADP-D-ribosyl)n-acceptor = nicotinamide + (ADP-D-ribosyl)n+1-acceptor + H(+).</text>
        <dbReference type="EC" id="2.4.2.30"/>
    </reaction>
</comment>
<dbReference type="InterPro" id="IPR002110">
    <property type="entry name" value="Ankyrin_rpt"/>
</dbReference>
<evidence type="ECO:0000256" key="8">
    <source>
        <dbReference type="PROSITE-ProRule" id="PRU00023"/>
    </source>
</evidence>
<evidence type="ECO:0000259" key="10">
    <source>
        <dbReference type="SMART" id="SM00454"/>
    </source>
</evidence>
<dbReference type="PROSITE" id="PS50088">
    <property type="entry name" value="ANK_REPEAT"/>
    <property type="match status" value="2"/>
</dbReference>
<dbReference type="PROSITE" id="PS50297">
    <property type="entry name" value="ANK_REP_REGION"/>
    <property type="match status" value="1"/>
</dbReference>
<dbReference type="GO" id="GO:0003950">
    <property type="term" value="F:NAD+ poly-ADP-ribosyltransferase activity"/>
    <property type="evidence" value="ECO:0007669"/>
    <property type="project" value="UniProtKB-EC"/>
</dbReference>
<keyword evidence="3" id="KW-0808">Transferase</keyword>
<feature type="region of interest" description="Disordered" evidence="9">
    <location>
        <begin position="351"/>
        <end position="391"/>
    </location>
</feature>
<evidence type="ECO:0000256" key="9">
    <source>
        <dbReference type="SAM" id="MobiDB-lite"/>
    </source>
</evidence>
<proteinExistence type="inferred from homology"/>
<organism evidence="11 12">
    <name type="scientific">Callosobruchus maculatus</name>
    <name type="common">Southern cowpea weevil</name>
    <name type="synonym">Pulse bruchid</name>
    <dbReference type="NCBI Taxonomy" id="64391"/>
    <lineage>
        <taxon>Eukaryota</taxon>
        <taxon>Metazoa</taxon>
        <taxon>Ecdysozoa</taxon>
        <taxon>Arthropoda</taxon>
        <taxon>Hexapoda</taxon>
        <taxon>Insecta</taxon>
        <taxon>Pterygota</taxon>
        <taxon>Neoptera</taxon>
        <taxon>Endopterygota</taxon>
        <taxon>Coleoptera</taxon>
        <taxon>Polyphaga</taxon>
        <taxon>Cucujiformia</taxon>
        <taxon>Chrysomeloidea</taxon>
        <taxon>Chrysomelidae</taxon>
        <taxon>Bruchinae</taxon>
        <taxon>Bruchini</taxon>
        <taxon>Callosobruchus</taxon>
    </lineage>
</organism>
<dbReference type="SUPFAM" id="SSF48403">
    <property type="entry name" value="Ankyrin repeat"/>
    <property type="match status" value="1"/>
</dbReference>
<dbReference type="Gene3D" id="1.10.150.50">
    <property type="entry name" value="Transcription Factor, Ets-1"/>
    <property type="match status" value="1"/>
</dbReference>
<evidence type="ECO:0000313" key="12">
    <source>
        <dbReference type="Proteomes" id="UP000410492"/>
    </source>
</evidence>
<evidence type="ECO:0000256" key="3">
    <source>
        <dbReference type="ARBA" id="ARBA00022695"/>
    </source>
</evidence>
<dbReference type="PANTHER" id="PTHR24171:SF9">
    <property type="entry name" value="ANKYRIN REPEAT DOMAIN-CONTAINING PROTEIN 39"/>
    <property type="match status" value="1"/>
</dbReference>
<name>A0A653CDT5_CALMS</name>
<sequence length="460" mass="50926">MTTNRFHKAAKDESLTILKEATKRDCNSRDEQGMTPTLYAAFHGKLDALRLLCGRGGDPDKADLFGNTALHLAAAQGHKNIVTFLVNFGANIYATDVDGRTPQELAGINNREDILRLIDAVHAKLEATDKKKAKAMQEKAKEDAKKRVKEFTKRMQKQEQMHEKLERRKSKPDHRPSMIETLRSRMGVPSLSGTGTVERRSTYSSLISGGTMTGKGTMSSVQRKILANKNSRLGTIDDEFKISGIEDGKRTVSSIKGIRRDSEVLYGGTLEATNFARRGRLDGVFNEAEQVGSNYPPPPGALIRSKSQPDFFQDIGRNDKKEMPSIFVRPGMGSIVIRKSLNSTFGGGFYGNNEESSIGSGESYGQRQTTDDELSDSESSEEEEENPNGPLERFLTAFGLSEYLQKFIDQKIDLDTLIILTESDLKSLNLPLGPYRKLVNAINERKAALENPGEVKDSVL</sequence>
<dbReference type="EC" id="2.4.2.30" evidence="1"/>
<feature type="repeat" description="ANK" evidence="8">
    <location>
        <begin position="32"/>
        <end position="64"/>
    </location>
</feature>
<gene>
    <name evidence="11" type="ORF">CALMAC_LOCUS8290</name>
</gene>
<keyword evidence="5 8" id="KW-0040">ANK repeat</keyword>
<dbReference type="InterPro" id="IPR036770">
    <property type="entry name" value="Ankyrin_rpt-contain_sf"/>
</dbReference>
<keyword evidence="4" id="KW-0677">Repeat</keyword>
<evidence type="ECO:0000256" key="4">
    <source>
        <dbReference type="ARBA" id="ARBA00022737"/>
    </source>
</evidence>
<keyword evidence="12" id="KW-1185">Reference proteome</keyword>
<evidence type="ECO:0000256" key="7">
    <source>
        <dbReference type="ARBA" id="ARBA00033987"/>
    </source>
</evidence>
<dbReference type="Proteomes" id="UP000410492">
    <property type="component" value="Unassembled WGS sequence"/>
</dbReference>
<reference evidence="11 12" key="1">
    <citation type="submission" date="2019-01" db="EMBL/GenBank/DDBJ databases">
        <authorList>
            <person name="Sayadi A."/>
        </authorList>
    </citation>
    <scope>NUCLEOTIDE SEQUENCE [LARGE SCALE GENOMIC DNA]</scope>
</reference>
<protein>
    <recommendedName>
        <fullName evidence="1">NAD(+) ADP-ribosyltransferase</fullName>
        <ecNumber evidence="1">2.4.2.30</ecNumber>
    </recommendedName>
</protein>
<dbReference type="Gene3D" id="1.25.40.20">
    <property type="entry name" value="Ankyrin repeat-containing domain"/>
    <property type="match status" value="1"/>
</dbReference>
<feature type="region of interest" description="Disordered" evidence="9">
    <location>
        <begin position="155"/>
        <end position="175"/>
    </location>
</feature>
<feature type="compositionally biased region" description="Acidic residues" evidence="9">
    <location>
        <begin position="371"/>
        <end position="386"/>
    </location>
</feature>
<evidence type="ECO:0000256" key="6">
    <source>
        <dbReference type="ARBA" id="ARBA00024347"/>
    </source>
</evidence>
<feature type="compositionally biased region" description="Basic and acidic residues" evidence="9">
    <location>
        <begin position="155"/>
        <end position="166"/>
    </location>
</feature>
<dbReference type="EMBL" id="CAACVG010007564">
    <property type="protein sequence ID" value="VEN46065.1"/>
    <property type="molecule type" value="Genomic_DNA"/>
</dbReference>
<dbReference type="OrthoDB" id="76949at2759"/>
<keyword evidence="3" id="KW-0548">Nucleotidyltransferase</keyword>
<comment type="similarity">
    <text evidence="6">Belongs to the ARTD/PARP family.</text>
</comment>
<evidence type="ECO:0000256" key="1">
    <source>
        <dbReference type="ARBA" id="ARBA00012020"/>
    </source>
</evidence>
<dbReference type="InterPro" id="IPR013761">
    <property type="entry name" value="SAM/pointed_sf"/>
</dbReference>
<dbReference type="Pfam" id="PF00536">
    <property type="entry name" value="SAM_1"/>
    <property type="match status" value="1"/>
</dbReference>
<evidence type="ECO:0000256" key="2">
    <source>
        <dbReference type="ARBA" id="ARBA00022676"/>
    </source>
</evidence>
<feature type="compositionally biased region" description="Low complexity" evidence="9">
    <location>
        <begin position="351"/>
        <end position="365"/>
    </location>
</feature>
<dbReference type="GO" id="GO:0016779">
    <property type="term" value="F:nucleotidyltransferase activity"/>
    <property type="evidence" value="ECO:0007669"/>
    <property type="project" value="UniProtKB-KW"/>
</dbReference>
<dbReference type="CDD" id="cd09517">
    <property type="entry name" value="SAM_USH1G_HARP"/>
    <property type="match status" value="1"/>
</dbReference>
<evidence type="ECO:0000256" key="5">
    <source>
        <dbReference type="ARBA" id="ARBA00023043"/>
    </source>
</evidence>
<accession>A0A653CDT5</accession>
<evidence type="ECO:0000313" key="11">
    <source>
        <dbReference type="EMBL" id="VEN46065.1"/>
    </source>
</evidence>
<dbReference type="InterPro" id="IPR001660">
    <property type="entry name" value="SAM"/>
</dbReference>
<dbReference type="SUPFAM" id="SSF47769">
    <property type="entry name" value="SAM/Pointed domain"/>
    <property type="match status" value="1"/>
</dbReference>
<keyword evidence="2" id="KW-0328">Glycosyltransferase</keyword>
<feature type="repeat" description="ANK" evidence="8">
    <location>
        <begin position="65"/>
        <end position="97"/>
    </location>
</feature>
<dbReference type="SMART" id="SM00454">
    <property type="entry name" value="SAM"/>
    <property type="match status" value="1"/>
</dbReference>
<dbReference type="SMART" id="SM00248">
    <property type="entry name" value="ANK"/>
    <property type="match status" value="3"/>
</dbReference>
<dbReference type="PANTHER" id="PTHR24171">
    <property type="entry name" value="ANKYRIN REPEAT DOMAIN-CONTAINING PROTEIN 39-RELATED"/>
    <property type="match status" value="1"/>
</dbReference>
<dbReference type="Pfam" id="PF12796">
    <property type="entry name" value="Ank_2"/>
    <property type="match status" value="1"/>
</dbReference>
<feature type="domain" description="SAM" evidence="10">
    <location>
        <begin position="383"/>
        <end position="448"/>
    </location>
</feature>
<dbReference type="AlphaFoldDB" id="A0A653CDT5"/>